<dbReference type="EMBL" id="CM047584">
    <property type="protein sequence ID" value="KAI9912181.1"/>
    <property type="molecule type" value="Genomic_DNA"/>
</dbReference>
<keyword evidence="2" id="KW-1185">Reference proteome</keyword>
<sequence length="128" mass="14876">MMMERKDKVEPLLNMLKKESIQLEDAKNAKATVDTDKRQLLDKLRQERVAVHKIKRPWTLVTECYDDYNTILRELQTPDGHAEIKASILNVENGQCHAVHRPYPAAKLTMYREQYGMLGFLDKVSCDT</sequence>
<protein>
    <submittedName>
        <fullName evidence="1">Uncharacterized protein</fullName>
    </submittedName>
</protein>
<accession>A0ACC0W2F8</accession>
<dbReference type="Proteomes" id="UP001163321">
    <property type="component" value="Chromosome 5"/>
</dbReference>
<evidence type="ECO:0000313" key="2">
    <source>
        <dbReference type="Proteomes" id="UP001163321"/>
    </source>
</evidence>
<comment type="caution">
    <text evidence="1">The sequence shown here is derived from an EMBL/GenBank/DDBJ whole genome shotgun (WGS) entry which is preliminary data.</text>
</comment>
<proteinExistence type="predicted"/>
<organism evidence="1 2">
    <name type="scientific">Peronosclerospora sorghi</name>
    <dbReference type="NCBI Taxonomy" id="230839"/>
    <lineage>
        <taxon>Eukaryota</taxon>
        <taxon>Sar</taxon>
        <taxon>Stramenopiles</taxon>
        <taxon>Oomycota</taxon>
        <taxon>Peronosporomycetes</taxon>
        <taxon>Peronosporales</taxon>
        <taxon>Peronosporaceae</taxon>
        <taxon>Peronosclerospora</taxon>
    </lineage>
</organism>
<reference evidence="1 2" key="1">
    <citation type="journal article" date="2022" name="bioRxiv">
        <title>The genome of the oomycete Peronosclerospora sorghi, a cosmopolitan pathogen of maize and sorghum, is inflated with dispersed pseudogenes.</title>
        <authorList>
            <person name="Fletcher K."/>
            <person name="Martin F."/>
            <person name="Isakeit T."/>
            <person name="Cavanaugh K."/>
            <person name="Magill C."/>
            <person name="Michelmore R."/>
        </authorList>
    </citation>
    <scope>NUCLEOTIDE SEQUENCE [LARGE SCALE GENOMIC DNA]</scope>
    <source>
        <strain evidence="1">P6</strain>
    </source>
</reference>
<name>A0ACC0W2F8_9STRA</name>
<evidence type="ECO:0000313" key="1">
    <source>
        <dbReference type="EMBL" id="KAI9912181.1"/>
    </source>
</evidence>
<gene>
    <name evidence="1" type="ORF">PsorP6_009865</name>
</gene>